<reference evidence="2" key="1">
    <citation type="submission" date="2016-10" db="EMBL/GenBank/DDBJ databases">
        <authorList>
            <person name="Varghese N."/>
            <person name="Submissions S."/>
        </authorList>
    </citation>
    <scope>NUCLEOTIDE SEQUENCE [LARGE SCALE GENOMIC DNA]</scope>
    <source>
        <strain evidence="2">DSM 23095</strain>
    </source>
</reference>
<protein>
    <submittedName>
        <fullName evidence="1">Uncharacterized protein</fullName>
    </submittedName>
</protein>
<organism evidence="1 2">
    <name type="scientific">Algoriphagus faecimaris</name>
    <dbReference type="NCBI Taxonomy" id="686796"/>
    <lineage>
        <taxon>Bacteria</taxon>
        <taxon>Pseudomonadati</taxon>
        <taxon>Bacteroidota</taxon>
        <taxon>Cytophagia</taxon>
        <taxon>Cytophagales</taxon>
        <taxon>Cyclobacteriaceae</taxon>
        <taxon>Algoriphagus</taxon>
    </lineage>
</organism>
<dbReference type="RefSeq" id="WP_139162816.1">
    <property type="nucleotide sequence ID" value="NZ_FNAC01000053.1"/>
</dbReference>
<evidence type="ECO:0000313" key="1">
    <source>
        <dbReference type="EMBL" id="SDD74720.1"/>
    </source>
</evidence>
<dbReference type="EMBL" id="FNAC01000053">
    <property type="protein sequence ID" value="SDD74720.1"/>
    <property type="molecule type" value="Genomic_DNA"/>
</dbReference>
<name>A0A1G6X929_9BACT</name>
<gene>
    <name evidence="1" type="ORF">SAMN04488104_105314</name>
</gene>
<dbReference type="Proteomes" id="UP000199060">
    <property type="component" value="Unassembled WGS sequence"/>
</dbReference>
<proteinExistence type="predicted"/>
<keyword evidence="2" id="KW-1185">Reference proteome</keyword>
<dbReference type="STRING" id="686796.SAMN04488104_105314"/>
<sequence>MKRKILGIVFLLALTAPLLLMFLVLKSQLLEVRQSVEEKFERGFEKDRILTFEFTPAEIKEKLRWEHDREFEYEGQMYDVLDRSEIDDLIYLTVYADHEETELKLKLAKLLEGDLEQNKEKNSRRSDFHYTLFQSNSQSWVLNPTFQHLGKPIALPEDFFDLPMKSPTSPPPEPHR</sequence>
<dbReference type="AlphaFoldDB" id="A0A1G6X929"/>
<dbReference type="OrthoDB" id="680635at2"/>
<accession>A0A1G6X929</accession>
<evidence type="ECO:0000313" key="2">
    <source>
        <dbReference type="Proteomes" id="UP000199060"/>
    </source>
</evidence>